<dbReference type="AlphaFoldDB" id="A0A926D388"/>
<keyword evidence="1" id="KW-0472">Membrane</keyword>
<name>A0A926D388_9FIRM</name>
<keyword evidence="2" id="KW-0732">Signal</keyword>
<keyword evidence="1" id="KW-0812">Transmembrane</keyword>
<feature type="transmembrane region" description="Helical" evidence="1">
    <location>
        <begin position="39"/>
        <end position="61"/>
    </location>
</feature>
<dbReference type="EMBL" id="JACRSR010000001">
    <property type="protein sequence ID" value="MBC8530664.1"/>
    <property type="molecule type" value="Genomic_DNA"/>
</dbReference>
<sequence length="66" mass="6816">MKKPVSMLLTSWILVLGTVPALAAPSAPSIAATGHNGMGWGLPAMLVLIAAALAVTVVLVVRRRKK</sequence>
<keyword evidence="4" id="KW-1185">Reference proteome</keyword>
<evidence type="ECO:0000313" key="4">
    <source>
        <dbReference type="Proteomes" id="UP000623172"/>
    </source>
</evidence>
<organism evidence="3 4">
    <name type="scientific">Gehongia tenuis</name>
    <dbReference type="NCBI Taxonomy" id="2763655"/>
    <lineage>
        <taxon>Bacteria</taxon>
        <taxon>Bacillati</taxon>
        <taxon>Bacillota</taxon>
        <taxon>Clostridia</taxon>
        <taxon>Christensenellales</taxon>
        <taxon>Christensenellaceae</taxon>
        <taxon>Gehongia</taxon>
    </lineage>
</organism>
<gene>
    <name evidence="3" type="ORF">H8696_02220</name>
</gene>
<accession>A0A926D388</accession>
<evidence type="ECO:0000313" key="3">
    <source>
        <dbReference type="EMBL" id="MBC8530664.1"/>
    </source>
</evidence>
<dbReference type="Proteomes" id="UP000623172">
    <property type="component" value="Unassembled WGS sequence"/>
</dbReference>
<dbReference type="RefSeq" id="WP_249314637.1">
    <property type="nucleotide sequence ID" value="NZ_JACRSR010000001.1"/>
</dbReference>
<evidence type="ECO:0000256" key="2">
    <source>
        <dbReference type="SAM" id="SignalP"/>
    </source>
</evidence>
<evidence type="ECO:0000256" key="1">
    <source>
        <dbReference type="SAM" id="Phobius"/>
    </source>
</evidence>
<evidence type="ECO:0008006" key="5">
    <source>
        <dbReference type="Google" id="ProtNLM"/>
    </source>
</evidence>
<keyword evidence="1" id="KW-1133">Transmembrane helix</keyword>
<reference evidence="3" key="1">
    <citation type="submission" date="2020-08" db="EMBL/GenBank/DDBJ databases">
        <title>Genome public.</title>
        <authorList>
            <person name="Liu C."/>
            <person name="Sun Q."/>
        </authorList>
    </citation>
    <scope>NUCLEOTIDE SEQUENCE</scope>
    <source>
        <strain evidence="3">NSJ-53</strain>
    </source>
</reference>
<feature type="chain" id="PRO_5036862331" description="LPXTG cell wall anchor domain-containing protein" evidence="2">
    <location>
        <begin position="24"/>
        <end position="66"/>
    </location>
</feature>
<feature type="signal peptide" evidence="2">
    <location>
        <begin position="1"/>
        <end position="23"/>
    </location>
</feature>
<comment type="caution">
    <text evidence="3">The sequence shown here is derived from an EMBL/GenBank/DDBJ whole genome shotgun (WGS) entry which is preliminary data.</text>
</comment>
<proteinExistence type="predicted"/>
<protein>
    <recommendedName>
        <fullName evidence="5">LPXTG cell wall anchor domain-containing protein</fullName>
    </recommendedName>
</protein>